<dbReference type="Pfam" id="PF17762">
    <property type="entry name" value="HTH_ParB"/>
    <property type="match status" value="1"/>
</dbReference>
<evidence type="ECO:0000313" key="3">
    <source>
        <dbReference type="Proteomes" id="UP000230108"/>
    </source>
</evidence>
<dbReference type="EMBL" id="PFLF01000043">
    <property type="protein sequence ID" value="PIY69191.1"/>
    <property type="molecule type" value="Genomic_DNA"/>
</dbReference>
<comment type="caution">
    <text evidence="2">The sequence shown here is derived from an EMBL/GenBank/DDBJ whole genome shotgun (WGS) entry which is preliminary data.</text>
</comment>
<evidence type="ECO:0000313" key="2">
    <source>
        <dbReference type="EMBL" id="PIY69191.1"/>
    </source>
</evidence>
<dbReference type="InterPro" id="IPR041468">
    <property type="entry name" value="HTH_ParB/Spo0J"/>
</dbReference>
<name>A0A2M7QDA5_9BACT</name>
<evidence type="ECO:0000259" key="1">
    <source>
        <dbReference type="Pfam" id="PF17762"/>
    </source>
</evidence>
<protein>
    <recommendedName>
        <fullName evidence="1">ParB/Spo0J HTH domain-containing protein</fullName>
    </recommendedName>
</protein>
<dbReference type="Proteomes" id="UP000230108">
    <property type="component" value="Unassembled WGS sequence"/>
</dbReference>
<gene>
    <name evidence="2" type="ORF">COY90_01860</name>
</gene>
<dbReference type="AlphaFoldDB" id="A0A2M7QDA5"/>
<organism evidence="2 3">
    <name type="scientific">Candidatus Roizmanbacteria bacterium CG_4_10_14_0_8_um_filter_39_9</name>
    <dbReference type="NCBI Taxonomy" id="1974829"/>
    <lineage>
        <taxon>Bacteria</taxon>
        <taxon>Candidatus Roizmaniibacteriota</taxon>
    </lineage>
</organism>
<sequence>MQTDIVSVVGQIKNETNFITKAKLLRFLVVDKGIRIKDISRTLGMKESYVCHILRLNKLNDLVVDGYYSKLISISHLFIIARLHTTEQIEKAYEMVLGNSFTVSQTEELIREMLYQTKTVGEHMEKKEIDLLTHEIEIAHDVKVKVVQTRIKTKCLIEISGSLQDATPRLRSILKILGETQKVPSKDEDVTA</sequence>
<dbReference type="Gene3D" id="1.10.10.2830">
    <property type="match status" value="1"/>
</dbReference>
<dbReference type="SUPFAM" id="SSF109709">
    <property type="entry name" value="KorB DNA-binding domain-like"/>
    <property type="match status" value="1"/>
</dbReference>
<accession>A0A2M7QDA5</accession>
<reference evidence="3" key="1">
    <citation type="submission" date="2017-09" db="EMBL/GenBank/DDBJ databases">
        <title>Depth-based differentiation of microbial function through sediment-hosted aquifers and enrichment of novel symbionts in the deep terrestrial subsurface.</title>
        <authorList>
            <person name="Probst A.J."/>
            <person name="Ladd B."/>
            <person name="Jarett J.K."/>
            <person name="Geller-Mcgrath D.E."/>
            <person name="Sieber C.M.K."/>
            <person name="Emerson J.B."/>
            <person name="Anantharaman K."/>
            <person name="Thomas B.C."/>
            <person name="Malmstrom R."/>
            <person name="Stieglmeier M."/>
            <person name="Klingl A."/>
            <person name="Woyke T."/>
            <person name="Ryan C.M."/>
            <person name="Banfield J.F."/>
        </authorList>
    </citation>
    <scope>NUCLEOTIDE SEQUENCE [LARGE SCALE GENOMIC DNA]</scope>
</reference>
<feature type="domain" description="ParB/Spo0J HTH" evidence="1">
    <location>
        <begin position="16"/>
        <end position="113"/>
    </location>
</feature>
<proteinExistence type="predicted"/>